<name>A0A5N7IUS7_9CLOT</name>
<accession>A0A5N7IUS7</accession>
<proteinExistence type="inferred from homology"/>
<evidence type="ECO:0000259" key="2">
    <source>
        <dbReference type="Pfam" id="PF00975"/>
    </source>
</evidence>
<dbReference type="RefSeq" id="WP_152754009.1">
    <property type="nucleotide sequence ID" value="NZ_SPSE01000054.1"/>
</dbReference>
<dbReference type="Gene3D" id="3.40.50.1820">
    <property type="entry name" value="alpha/beta hydrolase"/>
    <property type="match status" value="1"/>
</dbReference>
<dbReference type="Pfam" id="PF00975">
    <property type="entry name" value="Thioesterase"/>
    <property type="match status" value="1"/>
</dbReference>
<dbReference type="PANTHER" id="PTHR11487:SF0">
    <property type="entry name" value="S-ACYL FATTY ACID SYNTHASE THIOESTERASE, MEDIUM CHAIN"/>
    <property type="match status" value="1"/>
</dbReference>
<comment type="caution">
    <text evidence="3">The sequence shown here is derived from an EMBL/GenBank/DDBJ whole genome shotgun (WGS) entry which is preliminary data.</text>
</comment>
<dbReference type="InterPro" id="IPR029058">
    <property type="entry name" value="AB_hydrolase_fold"/>
</dbReference>
<evidence type="ECO:0000313" key="3">
    <source>
        <dbReference type="EMBL" id="MPQ64869.1"/>
    </source>
</evidence>
<protein>
    <submittedName>
        <fullName evidence="3">Thioesterase</fullName>
    </submittedName>
</protein>
<feature type="domain" description="Thioesterase" evidence="2">
    <location>
        <begin position="30"/>
        <end position="256"/>
    </location>
</feature>
<evidence type="ECO:0000256" key="1">
    <source>
        <dbReference type="ARBA" id="ARBA00007169"/>
    </source>
</evidence>
<evidence type="ECO:0000313" key="4">
    <source>
        <dbReference type="Proteomes" id="UP000342249"/>
    </source>
</evidence>
<dbReference type="PANTHER" id="PTHR11487">
    <property type="entry name" value="THIOESTERASE"/>
    <property type="match status" value="1"/>
</dbReference>
<dbReference type="EMBL" id="SPSF01000056">
    <property type="protein sequence ID" value="MPQ64869.1"/>
    <property type="molecule type" value="Genomic_DNA"/>
</dbReference>
<dbReference type="GO" id="GO:0008610">
    <property type="term" value="P:lipid biosynthetic process"/>
    <property type="evidence" value="ECO:0007669"/>
    <property type="project" value="TreeGrafter"/>
</dbReference>
<reference evidence="3" key="1">
    <citation type="journal article" date="2019" name="Lett. Appl. Microbiol.">
        <title>A case of 'blown pack' spoilage of vacuum-packaged pork likely associated with Clostridium estertheticum in Canada.</title>
        <authorList>
            <person name="Zhang P."/>
            <person name="Ward P."/>
            <person name="McMullen L.M."/>
            <person name="Yang X."/>
        </authorList>
    </citation>
    <scope>NUCLEOTIDE SEQUENCE [LARGE SCALE GENOMIC DNA]</scope>
    <source>
        <strain evidence="3">MA19</strain>
    </source>
</reference>
<dbReference type="InterPro" id="IPR001031">
    <property type="entry name" value="Thioesterase"/>
</dbReference>
<dbReference type="SUPFAM" id="SSF53474">
    <property type="entry name" value="alpha/beta-Hydrolases"/>
    <property type="match status" value="1"/>
</dbReference>
<organism evidence="3 4">
    <name type="scientific">Clostridium estertheticum</name>
    <dbReference type="NCBI Taxonomy" id="238834"/>
    <lineage>
        <taxon>Bacteria</taxon>
        <taxon>Bacillati</taxon>
        <taxon>Bacillota</taxon>
        <taxon>Clostridia</taxon>
        <taxon>Eubacteriales</taxon>
        <taxon>Clostridiaceae</taxon>
        <taxon>Clostridium</taxon>
    </lineage>
</organism>
<dbReference type="Proteomes" id="UP000342249">
    <property type="component" value="Unassembled WGS sequence"/>
</dbReference>
<dbReference type="AlphaFoldDB" id="A0A5N7IUS7"/>
<sequence>MRIRSNNGKLLNLSSSWFCIPKPNPNAKIRLFCFPYAGGMPEIYYSWLNELSNQIELVVIKYPGHVPGSSETLYTNLTTLSKELAQILSRNTDKKYAFFGHSMGALISFELATQLNIIGAKAPEYLFLAAKNPPDIPVEQPPIYEMTMEEIIQLARSYNALPEEVLGNHELLKLIIPILKADFEMIEKWSINEDFKPLNTPMCVFSGINDSLGLPKNMAEWQKYTKSEFKMIKVPEQHYFILNKLVRKNIIKIIENIILK</sequence>
<comment type="similarity">
    <text evidence="1">Belongs to the thioesterase family.</text>
</comment>
<dbReference type="InterPro" id="IPR012223">
    <property type="entry name" value="TEII"/>
</dbReference>
<gene>
    <name evidence="3" type="ORF">E4V82_22650</name>
</gene>